<dbReference type="PANTHER" id="PTHR43712">
    <property type="entry name" value="PUTATIVE (AFU_ORTHOLOGUE AFUA_4G14580)-RELATED"/>
    <property type="match status" value="1"/>
</dbReference>
<organism evidence="6 7">
    <name type="scientific">Nonomuraea rosea</name>
    <dbReference type="NCBI Taxonomy" id="638574"/>
    <lineage>
        <taxon>Bacteria</taxon>
        <taxon>Bacillati</taxon>
        <taxon>Actinomycetota</taxon>
        <taxon>Actinomycetes</taxon>
        <taxon>Streptosporangiales</taxon>
        <taxon>Streptosporangiaceae</taxon>
        <taxon>Nonomuraea</taxon>
    </lineage>
</organism>
<dbReference type="InterPro" id="IPR029063">
    <property type="entry name" value="SAM-dependent_MTases_sf"/>
</dbReference>
<evidence type="ECO:0000259" key="5">
    <source>
        <dbReference type="Pfam" id="PF08100"/>
    </source>
</evidence>
<evidence type="ECO:0000313" key="7">
    <source>
        <dbReference type="Proteomes" id="UP001500630"/>
    </source>
</evidence>
<comment type="caution">
    <text evidence="6">The sequence shown here is derived from an EMBL/GenBank/DDBJ whole genome shotgun (WGS) entry which is preliminary data.</text>
</comment>
<keyword evidence="1" id="KW-0489">Methyltransferase</keyword>
<dbReference type="Gene3D" id="3.40.50.150">
    <property type="entry name" value="Vaccinia Virus protein VP39"/>
    <property type="match status" value="1"/>
</dbReference>
<feature type="domain" description="O-methyltransferase C-terminal" evidence="4">
    <location>
        <begin position="127"/>
        <end position="324"/>
    </location>
</feature>
<dbReference type="Pfam" id="PF08100">
    <property type="entry name" value="Dimerisation"/>
    <property type="match status" value="1"/>
</dbReference>
<gene>
    <name evidence="6" type="ORF">GCM10022419_049420</name>
</gene>
<proteinExistence type="predicted"/>
<dbReference type="RefSeq" id="WP_345565166.1">
    <property type="nucleotide sequence ID" value="NZ_BAABDQ010000010.1"/>
</dbReference>
<dbReference type="InterPro" id="IPR016461">
    <property type="entry name" value="COMT-like"/>
</dbReference>
<feature type="domain" description="O-methyltransferase dimerisation" evidence="5">
    <location>
        <begin position="25"/>
        <end position="97"/>
    </location>
</feature>
<reference evidence="7" key="1">
    <citation type="journal article" date="2019" name="Int. J. Syst. Evol. Microbiol.">
        <title>The Global Catalogue of Microorganisms (GCM) 10K type strain sequencing project: providing services to taxonomists for standard genome sequencing and annotation.</title>
        <authorList>
            <consortium name="The Broad Institute Genomics Platform"/>
            <consortium name="The Broad Institute Genome Sequencing Center for Infectious Disease"/>
            <person name="Wu L."/>
            <person name="Ma J."/>
        </authorList>
    </citation>
    <scope>NUCLEOTIDE SEQUENCE [LARGE SCALE GENOMIC DNA]</scope>
    <source>
        <strain evidence="7">JCM 17326</strain>
    </source>
</reference>
<dbReference type="PROSITE" id="PS51683">
    <property type="entry name" value="SAM_OMT_II"/>
    <property type="match status" value="1"/>
</dbReference>
<evidence type="ECO:0000259" key="4">
    <source>
        <dbReference type="Pfam" id="PF00891"/>
    </source>
</evidence>
<dbReference type="InterPro" id="IPR001077">
    <property type="entry name" value="COMT_C"/>
</dbReference>
<dbReference type="Gene3D" id="1.10.10.10">
    <property type="entry name" value="Winged helix-like DNA-binding domain superfamily/Winged helix DNA-binding domain"/>
    <property type="match status" value="1"/>
</dbReference>
<dbReference type="SUPFAM" id="SSF53335">
    <property type="entry name" value="S-adenosyl-L-methionine-dependent methyltransferases"/>
    <property type="match status" value="1"/>
</dbReference>
<name>A0ABP6X8D7_9ACTN</name>
<evidence type="ECO:0000313" key="6">
    <source>
        <dbReference type="EMBL" id="GAA3562885.1"/>
    </source>
</evidence>
<dbReference type="InterPro" id="IPR036390">
    <property type="entry name" value="WH_DNA-bd_sf"/>
</dbReference>
<dbReference type="SUPFAM" id="SSF46785">
    <property type="entry name" value="Winged helix' DNA-binding domain"/>
    <property type="match status" value="1"/>
</dbReference>
<dbReference type="InterPro" id="IPR036388">
    <property type="entry name" value="WH-like_DNA-bd_sf"/>
</dbReference>
<evidence type="ECO:0000256" key="2">
    <source>
        <dbReference type="ARBA" id="ARBA00022679"/>
    </source>
</evidence>
<keyword evidence="2" id="KW-0808">Transferase</keyword>
<sequence length="348" mass="37512">MWSEAEKTGAEPGDRRSMALLIDEALGYVYPAALRAVAAVGVADELAGGPRTVAELAGQTGVHEESLHRILRLVATRGVVEELDDGRFLLTELGQALRSDVPLSARPAVLMLTDHTLWLPSGEMERCLREGGSVFAGIFGMPFFDYFAMDEQTATSFHNGMAAVSDAENLPVAACYDFPEAGVVVDVGGGHGGFLLEVLRRRTGLEGVLFDEAHVVAGHRLDIDEIKGRWRTAPGDFFSEVPRGDVYLIKRILHDWDDEQCAAILRNCRRAMAPGGRILVVDAVVPRGNTPHQAKTLDLLLMSALVGKERTEADFARLFAASGLRLSRVVPTGTVVSIVEATPTDPAA</sequence>
<evidence type="ECO:0000256" key="3">
    <source>
        <dbReference type="ARBA" id="ARBA00022691"/>
    </source>
</evidence>
<dbReference type="Pfam" id="PF00891">
    <property type="entry name" value="Methyltransf_2"/>
    <property type="match status" value="1"/>
</dbReference>
<protein>
    <submittedName>
        <fullName evidence="6">O-methyltransferase</fullName>
    </submittedName>
</protein>
<accession>A0ABP6X8D7</accession>
<dbReference type="PIRSF" id="PIRSF005739">
    <property type="entry name" value="O-mtase"/>
    <property type="match status" value="1"/>
</dbReference>
<dbReference type="EMBL" id="BAABDQ010000010">
    <property type="protein sequence ID" value="GAA3562885.1"/>
    <property type="molecule type" value="Genomic_DNA"/>
</dbReference>
<dbReference type="PANTHER" id="PTHR43712:SF2">
    <property type="entry name" value="O-METHYLTRANSFERASE CICE"/>
    <property type="match status" value="1"/>
</dbReference>
<dbReference type="Proteomes" id="UP001500630">
    <property type="component" value="Unassembled WGS sequence"/>
</dbReference>
<dbReference type="InterPro" id="IPR012967">
    <property type="entry name" value="COMT_dimerisation"/>
</dbReference>
<keyword evidence="3" id="KW-0949">S-adenosyl-L-methionine</keyword>
<evidence type="ECO:0000256" key="1">
    <source>
        <dbReference type="ARBA" id="ARBA00022603"/>
    </source>
</evidence>
<keyword evidence="7" id="KW-1185">Reference proteome</keyword>